<evidence type="ECO:0000256" key="2">
    <source>
        <dbReference type="ARBA" id="ARBA00022729"/>
    </source>
</evidence>
<dbReference type="PANTHER" id="PTHR12916:SF4">
    <property type="entry name" value="UNINFLATABLE, ISOFORM C"/>
    <property type="match status" value="1"/>
</dbReference>
<feature type="disulfide bond" evidence="4">
    <location>
        <begin position="67"/>
        <end position="76"/>
    </location>
</feature>
<feature type="disulfide bond" evidence="4">
    <location>
        <begin position="8"/>
        <end position="25"/>
    </location>
</feature>
<feature type="domain" description="EGF-like" evidence="5">
    <location>
        <begin position="39"/>
        <end position="77"/>
    </location>
</feature>
<feature type="non-terminal residue" evidence="6">
    <location>
        <position position="1"/>
    </location>
</feature>
<comment type="caution">
    <text evidence="4">Lacks conserved residue(s) required for the propagation of feature annotation.</text>
</comment>
<protein>
    <recommendedName>
        <fullName evidence="5">EGF-like domain-containing protein</fullName>
    </recommendedName>
</protein>
<feature type="domain" description="EGF-like" evidence="5">
    <location>
        <begin position="1"/>
        <end position="37"/>
    </location>
</feature>
<keyword evidence="2" id="KW-0732">Signal</keyword>
<dbReference type="PANTHER" id="PTHR12916">
    <property type="entry name" value="CYTOCHROME C OXIDASE POLYPEPTIDE VIC-2"/>
    <property type="match status" value="1"/>
</dbReference>
<proteinExistence type="predicted"/>
<dbReference type="InterPro" id="IPR000742">
    <property type="entry name" value="EGF"/>
</dbReference>
<gene>
    <name evidence="6" type="primary">ORF40032</name>
</gene>
<reference evidence="6" key="1">
    <citation type="submission" date="2014-12" db="EMBL/GenBank/DDBJ databases">
        <title>Insight into the proteome of Arion vulgaris.</title>
        <authorList>
            <person name="Aradska J."/>
            <person name="Bulat T."/>
            <person name="Smidak R."/>
            <person name="Sarate P."/>
            <person name="Gangsoo J."/>
            <person name="Sialana F."/>
            <person name="Bilban M."/>
            <person name="Lubec G."/>
        </authorList>
    </citation>
    <scope>NUCLEOTIDE SEQUENCE</scope>
    <source>
        <tissue evidence="6">Skin</tissue>
    </source>
</reference>
<dbReference type="PROSITE" id="PS50026">
    <property type="entry name" value="EGF_3"/>
    <property type="match status" value="2"/>
</dbReference>
<dbReference type="Gene3D" id="2.10.25.10">
    <property type="entry name" value="Laminin"/>
    <property type="match status" value="2"/>
</dbReference>
<dbReference type="AlphaFoldDB" id="A0A0B6YWQ9"/>
<keyword evidence="1 4" id="KW-0245">EGF-like domain</keyword>
<evidence type="ECO:0000256" key="4">
    <source>
        <dbReference type="PROSITE-ProRule" id="PRU00076"/>
    </source>
</evidence>
<feature type="disulfide bond" evidence="4">
    <location>
        <begin position="27"/>
        <end position="36"/>
    </location>
</feature>
<dbReference type="FunFam" id="2.10.25.10:FF:000610">
    <property type="entry name" value="protein HEG homolog 1 isoform X1"/>
    <property type="match status" value="1"/>
</dbReference>
<dbReference type="SMART" id="SM00181">
    <property type="entry name" value="EGF"/>
    <property type="match status" value="2"/>
</dbReference>
<evidence type="ECO:0000313" key="6">
    <source>
        <dbReference type="EMBL" id="CEK60663.1"/>
    </source>
</evidence>
<dbReference type="Pfam" id="PF00008">
    <property type="entry name" value="EGF"/>
    <property type="match status" value="1"/>
</dbReference>
<dbReference type="EMBL" id="HACG01013798">
    <property type="protein sequence ID" value="CEK60663.1"/>
    <property type="molecule type" value="Transcribed_RNA"/>
</dbReference>
<dbReference type="PROSITE" id="PS01186">
    <property type="entry name" value="EGF_2"/>
    <property type="match status" value="1"/>
</dbReference>
<organism evidence="6">
    <name type="scientific">Arion vulgaris</name>
    <dbReference type="NCBI Taxonomy" id="1028688"/>
    <lineage>
        <taxon>Eukaryota</taxon>
        <taxon>Metazoa</taxon>
        <taxon>Spiralia</taxon>
        <taxon>Lophotrochozoa</taxon>
        <taxon>Mollusca</taxon>
        <taxon>Gastropoda</taxon>
        <taxon>Heterobranchia</taxon>
        <taxon>Euthyneura</taxon>
        <taxon>Panpulmonata</taxon>
        <taxon>Eupulmonata</taxon>
        <taxon>Stylommatophora</taxon>
        <taxon>Helicina</taxon>
        <taxon>Arionoidea</taxon>
        <taxon>Arionidae</taxon>
        <taxon>Arion</taxon>
    </lineage>
</organism>
<accession>A0A0B6YWQ9</accession>
<sequence>NPCRTQPCKNSGHCFAHTSEHSYVCKCSEEWQGNNCETLRDLCQPNPCQNSGSCVSSPDMTSYNCSCVYPFTGSSCQVYSSTSASTRL</sequence>
<feature type="non-terminal residue" evidence="6">
    <location>
        <position position="88"/>
    </location>
</feature>
<dbReference type="SUPFAM" id="SSF57196">
    <property type="entry name" value="EGF/Laminin"/>
    <property type="match status" value="2"/>
</dbReference>
<evidence type="ECO:0000256" key="1">
    <source>
        <dbReference type="ARBA" id="ARBA00022536"/>
    </source>
</evidence>
<dbReference type="PROSITE" id="PS00022">
    <property type="entry name" value="EGF_1"/>
    <property type="match status" value="2"/>
</dbReference>
<keyword evidence="4" id="KW-1015">Disulfide bond</keyword>
<keyword evidence="3" id="KW-0677">Repeat</keyword>
<evidence type="ECO:0000256" key="3">
    <source>
        <dbReference type="ARBA" id="ARBA00022737"/>
    </source>
</evidence>
<name>A0A0B6YWQ9_9EUPU</name>
<feature type="disulfide bond" evidence="4">
    <location>
        <begin position="48"/>
        <end position="65"/>
    </location>
</feature>
<evidence type="ECO:0000259" key="5">
    <source>
        <dbReference type="PROSITE" id="PS50026"/>
    </source>
</evidence>